<keyword evidence="4" id="KW-0808">Transferase</keyword>
<protein>
    <recommendedName>
        <fullName evidence="2">histidine kinase</fullName>
        <ecNumber evidence="2">2.7.13.3</ecNumber>
    </recommendedName>
</protein>
<feature type="transmembrane region" description="Helical" evidence="7">
    <location>
        <begin position="325"/>
        <end position="346"/>
    </location>
</feature>
<evidence type="ECO:0000256" key="2">
    <source>
        <dbReference type="ARBA" id="ARBA00012438"/>
    </source>
</evidence>
<dbReference type="InterPro" id="IPR050428">
    <property type="entry name" value="TCS_sensor_his_kinase"/>
</dbReference>
<evidence type="ECO:0000256" key="3">
    <source>
        <dbReference type="ARBA" id="ARBA00022553"/>
    </source>
</evidence>
<proteinExistence type="predicted"/>
<dbReference type="SUPFAM" id="SSF55874">
    <property type="entry name" value="ATPase domain of HSP90 chaperone/DNA topoisomerase II/histidine kinase"/>
    <property type="match status" value="1"/>
</dbReference>
<evidence type="ECO:0000259" key="8">
    <source>
        <dbReference type="SMART" id="SM00387"/>
    </source>
</evidence>
<dbReference type="Pfam" id="PF02518">
    <property type="entry name" value="HATPase_c"/>
    <property type="match status" value="1"/>
</dbReference>
<evidence type="ECO:0000256" key="4">
    <source>
        <dbReference type="ARBA" id="ARBA00022679"/>
    </source>
</evidence>
<feature type="domain" description="Histidine kinase/HSP90-like ATPase" evidence="8">
    <location>
        <begin position="531"/>
        <end position="641"/>
    </location>
</feature>
<dbReference type="GO" id="GO:0004673">
    <property type="term" value="F:protein histidine kinase activity"/>
    <property type="evidence" value="ECO:0007669"/>
    <property type="project" value="UniProtKB-EC"/>
</dbReference>
<dbReference type="Gene3D" id="3.30.565.10">
    <property type="entry name" value="Histidine kinase-like ATPase, C-terminal domain"/>
    <property type="match status" value="1"/>
</dbReference>
<evidence type="ECO:0000313" key="9">
    <source>
        <dbReference type="EMBL" id="GII25384.1"/>
    </source>
</evidence>
<feature type="region of interest" description="Disordered" evidence="6">
    <location>
        <begin position="761"/>
        <end position="826"/>
    </location>
</feature>
<keyword evidence="5" id="KW-0418">Kinase</keyword>
<accession>A0A8J3X3D8</accession>
<evidence type="ECO:0000256" key="5">
    <source>
        <dbReference type="ARBA" id="ARBA00022777"/>
    </source>
</evidence>
<evidence type="ECO:0000256" key="7">
    <source>
        <dbReference type="SAM" id="Phobius"/>
    </source>
</evidence>
<keyword evidence="10" id="KW-1185">Reference proteome</keyword>
<dbReference type="PANTHER" id="PTHR45436">
    <property type="entry name" value="SENSOR HISTIDINE KINASE YKOH"/>
    <property type="match status" value="1"/>
</dbReference>
<dbReference type="GO" id="GO:0000160">
    <property type="term" value="P:phosphorelay signal transduction system"/>
    <property type="evidence" value="ECO:0007669"/>
    <property type="project" value="TreeGrafter"/>
</dbReference>
<dbReference type="RefSeq" id="WP_168118059.1">
    <property type="nucleotide sequence ID" value="NZ_BOON01000051.1"/>
</dbReference>
<reference evidence="9" key="1">
    <citation type="submission" date="2021-01" db="EMBL/GenBank/DDBJ databases">
        <title>Whole genome shotgun sequence of Planosporangium mesophilum NBRC 109066.</title>
        <authorList>
            <person name="Komaki H."/>
            <person name="Tamura T."/>
        </authorList>
    </citation>
    <scope>NUCLEOTIDE SEQUENCE</scope>
    <source>
        <strain evidence="9">NBRC 109066</strain>
    </source>
</reference>
<dbReference type="GO" id="GO:0005886">
    <property type="term" value="C:plasma membrane"/>
    <property type="evidence" value="ECO:0007669"/>
    <property type="project" value="TreeGrafter"/>
</dbReference>
<dbReference type="SMART" id="SM00387">
    <property type="entry name" value="HATPase_c"/>
    <property type="match status" value="1"/>
</dbReference>
<gene>
    <name evidence="9" type="ORF">Pme01_49810</name>
</gene>
<keyword evidence="7" id="KW-0812">Transmembrane</keyword>
<evidence type="ECO:0000256" key="1">
    <source>
        <dbReference type="ARBA" id="ARBA00000085"/>
    </source>
</evidence>
<dbReference type="InterPro" id="IPR036890">
    <property type="entry name" value="HATPase_C_sf"/>
</dbReference>
<feature type="compositionally biased region" description="Polar residues" evidence="6">
    <location>
        <begin position="761"/>
        <end position="773"/>
    </location>
</feature>
<organism evidence="9 10">
    <name type="scientific">Planosporangium mesophilum</name>
    <dbReference type="NCBI Taxonomy" id="689768"/>
    <lineage>
        <taxon>Bacteria</taxon>
        <taxon>Bacillati</taxon>
        <taxon>Actinomycetota</taxon>
        <taxon>Actinomycetes</taxon>
        <taxon>Micromonosporales</taxon>
        <taxon>Micromonosporaceae</taxon>
        <taxon>Planosporangium</taxon>
    </lineage>
</organism>
<dbReference type="InterPro" id="IPR013587">
    <property type="entry name" value="Nitrate/nitrite_sensing"/>
</dbReference>
<keyword evidence="3" id="KW-0597">Phosphoprotein</keyword>
<keyword evidence="7" id="KW-0472">Membrane</keyword>
<dbReference type="PANTHER" id="PTHR45436:SF5">
    <property type="entry name" value="SENSOR HISTIDINE KINASE TRCS"/>
    <property type="match status" value="1"/>
</dbReference>
<dbReference type="Pfam" id="PF08376">
    <property type="entry name" value="NIT"/>
    <property type="match status" value="1"/>
</dbReference>
<dbReference type="Gene3D" id="6.10.340.10">
    <property type="match status" value="1"/>
</dbReference>
<dbReference type="AlphaFoldDB" id="A0A8J3X3D8"/>
<keyword evidence="7" id="KW-1133">Transmembrane helix</keyword>
<comment type="caution">
    <text evidence="9">The sequence shown here is derived from an EMBL/GenBank/DDBJ whole genome shotgun (WGS) entry which is preliminary data.</text>
</comment>
<evidence type="ECO:0000256" key="6">
    <source>
        <dbReference type="SAM" id="MobiDB-lite"/>
    </source>
</evidence>
<comment type="catalytic activity">
    <reaction evidence="1">
        <text>ATP + protein L-histidine = ADP + protein N-phospho-L-histidine.</text>
        <dbReference type="EC" id="2.7.13.3"/>
    </reaction>
</comment>
<sequence length="826" mass="88080">MLRRRGLTTVDATAPDPVAADSVPGRRAQTIRGRLARILTLPLVAVVVLLGVVVVGDVSDYRTASATTGSVDLALSVQDLVQELQHERGLTSGLLGGDVGFRGEIEPARRLVDARRLAVMRLADRGARGAAGVRTALRQLGDLAGVRAEVDAGKAGRDATFQFFTDRIAALNGVDFGFDRSPDPTLRRGVAALTALGEAKEYTTQERAFLNGVFSAGGFATGEFVRYAGMNAAQQAAFAEYARYATPRQRALADEVRDTGAASEADYFERVALTSADGRLLQINPQSWWSALTTVVDDTRQVQQAAGADIQSRARKLQTDAARRLGILLGLVALCVTGAIGLVVAASRSITRPLAALAREADSLALVRLPDAVARVQAGDQDEGGTPAPVRVPARASAEIRSVASALDRVQATAYSLATEQALLRRTTTESLANLGRRNQNLLRRQLGFITRLEQEEADPSALANLFELDHLATRMRRNAESLLVLVGESTPRRWSVPLPVADVIRAAVSEVEEYRRVTLKRIDEAYVGGVHVSGLAHMIAELVENGLAFSPPDVDVEIQGRQLPGRYLIAVIDQGVGMEPEELERSNARLRGQESFLAAPTRFLGHYVVGHLARQMSVDVQLVSSPVTGVTARVTLPESVLARPTAIEPSDIDPPAPGDARLSEDGWAERFAADGGRFAADGARIVADRTDAPAPAPRVPQTTQRAIDARPTPVVEYITTGTVPAGTAAGAADRTRNGLLKRVPRGRTGHASPEATTVDHATTVDQMTTVDHATSPDRRADGDLTPAQVRARLTSLRAGVQRAGVQRAGNTRAQAVDGDKGTHDR</sequence>
<dbReference type="EMBL" id="BOON01000051">
    <property type="protein sequence ID" value="GII25384.1"/>
    <property type="molecule type" value="Genomic_DNA"/>
</dbReference>
<dbReference type="EC" id="2.7.13.3" evidence="2"/>
<dbReference type="Proteomes" id="UP000599074">
    <property type="component" value="Unassembled WGS sequence"/>
</dbReference>
<feature type="transmembrane region" description="Helical" evidence="7">
    <location>
        <begin position="35"/>
        <end position="55"/>
    </location>
</feature>
<name>A0A8J3X3D8_9ACTN</name>
<dbReference type="InterPro" id="IPR003594">
    <property type="entry name" value="HATPase_dom"/>
</dbReference>
<evidence type="ECO:0000313" key="10">
    <source>
        <dbReference type="Proteomes" id="UP000599074"/>
    </source>
</evidence>